<dbReference type="GO" id="GO:0016020">
    <property type="term" value="C:membrane"/>
    <property type="evidence" value="ECO:0007669"/>
    <property type="project" value="UniProtKB-SubCell"/>
</dbReference>
<evidence type="ECO:0000256" key="1">
    <source>
        <dbReference type="ARBA" id="ARBA00004141"/>
    </source>
</evidence>
<dbReference type="PANTHER" id="PTHR24223:SF399">
    <property type="entry name" value="ABC TRANSPORTER ATNG"/>
    <property type="match status" value="1"/>
</dbReference>
<organism evidence="13 14">
    <name type="scientific">Cerrena zonata</name>
    <dbReference type="NCBI Taxonomy" id="2478898"/>
    <lineage>
        <taxon>Eukaryota</taxon>
        <taxon>Fungi</taxon>
        <taxon>Dikarya</taxon>
        <taxon>Basidiomycota</taxon>
        <taxon>Agaricomycotina</taxon>
        <taxon>Agaricomycetes</taxon>
        <taxon>Polyporales</taxon>
        <taxon>Cerrenaceae</taxon>
        <taxon>Cerrena</taxon>
    </lineage>
</organism>
<reference evidence="13 14" key="1">
    <citation type="submission" date="2022-09" db="EMBL/GenBank/DDBJ databases">
        <authorList>
            <person name="Palmer J.M."/>
        </authorList>
    </citation>
    <scope>NUCLEOTIDE SEQUENCE [LARGE SCALE GENOMIC DNA]</scope>
    <source>
        <strain evidence="13 14">DSM 7382</strain>
    </source>
</reference>
<evidence type="ECO:0000256" key="4">
    <source>
        <dbReference type="ARBA" id="ARBA00022741"/>
    </source>
</evidence>
<comment type="caution">
    <text evidence="13">The sequence shown here is derived from an EMBL/GenBank/DDBJ whole genome shotgun (WGS) entry which is preliminary data.</text>
</comment>
<dbReference type="EMBL" id="JASBNA010000004">
    <property type="protein sequence ID" value="KAK7692904.1"/>
    <property type="molecule type" value="Genomic_DNA"/>
</dbReference>
<feature type="transmembrane region" description="Helical" evidence="10">
    <location>
        <begin position="154"/>
        <end position="179"/>
    </location>
</feature>
<dbReference type="SUPFAM" id="SSF90123">
    <property type="entry name" value="ABC transporter transmembrane region"/>
    <property type="match status" value="2"/>
</dbReference>
<feature type="transmembrane region" description="Helical" evidence="10">
    <location>
        <begin position="29"/>
        <end position="48"/>
    </location>
</feature>
<evidence type="ECO:0000256" key="10">
    <source>
        <dbReference type="SAM" id="Phobius"/>
    </source>
</evidence>
<feature type="region of interest" description="Disordered" evidence="9">
    <location>
        <begin position="810"/>
        <end position="834"/>
    </location>
</feature>
<keyword evidence="4" id="KW-0547">Nucleotide-binding</keyword>
<feature type="transmembrane region" description="Helical" evidence="10">
    <location>
        <begin position="129"/>
        <end position="148"/>
    </location>
</feature>
<feature type="transmembrane region" description="Helical" evidence="10">
    <location>
        <begin position="969"/>
        <end position="992"/>
    </location>
</feature>
<feature type="transmembrane region" description="Helical" evidence="10">
    <location>
        <begin position="483"/>
        <end position="506"/>
    </location>
</feature>
<dbReference type="InterPro" id="IPR036640">
    <property type="entry name" value="ABC1_TM_sf"/>
</dbReference>
<feature type="transmembrane region" description="Helical" evidence="10">
    <location>
        <begin position="998"/>
        <end position="1018"/>
    </location>
</feature>
<dbReference type="InterPro" id="IPR017871">
    <property type="entry name" value="ABC_transporter-like_CS"/>
</dbReference>
<keyword evidence="6 10" id="KW-1133">Transmembrane helix</keyword>
<evidence type="ECO:0000256" key="3">
    <source>
        <dbReference type="ARBA" id="ARBA00022692"/>
    </source>
</evidence>
<feature type="domain" description="ABC transporter" evidence="11">
    <location>
        <begin position="1176"/>
        <end position="1411"/>
    </location>
</feature>
<keyword evidence="5" id="KW-0067">ATP-binding</keyword>
<dbReference type="CDD" id="cd18579">
    <property type="entry name" value="ABC_6TM_ABCC_D1"/>
    <property type="match status" value="1"/>
</dbReference>
<dbReference type="InterPro" id="IPR003593">
    <property type="entry name" value="AAA+_ATPase"/>
</dbReference>
<dbReference type="PROSITE" id="PS50893">
    <property type="entry name" value="ABC_TRANSPORTER_2"/>
    <property type="match status" value="2"/>
</dbReference>
<evidence type="ECO:0000259" key="11">
    <source>
        <dbReference type="PROSITE" id="PS50893"/>
    </source>
</evidence>
<proteinExistence type="predicted"/>
<dbReference type="Gene3D" id="3.40.50.300">
    <property type="entry name" value="P-loop containing nucleotide triphosphate hydrolases"/>
    <property type="match status" value="2"/>
</dbReference>
<sequence length="1427" mass="156061">MALCPQDASFGPASSCRSLDFTLYFEQSILSFTPDVVFVVFACARLVYLWYQPNKLASVGWVHLGAKSLLTSCILAASAASLKYSIDAKNEGLTYMWLVAPIIQLISVVPLAILVVAEHFRSSTPSMLLICYTLCKGLFTTVALRSYMKSGVFYTAHSLAVLTAFCTGSYFALLCAEMIEKRRLLLKKSLPTVSTASFLSRSLCFWLLPLLWSGRNKTLCIDDCGDIPESLSSKSAGGKLYKALESTEKGPDYLMKASLKAFGYQFFAPVFPRLILLLATFTQPLLVNQTILFVSDSERSASMGWALVGGFICVYALISLSTSIYWEKVFDVTVLWRGALVNNIYRKSLRLSSTKSRTLGSGVAGTYMSVDMERICQGMEYIHEMWASIASIALSIVILYQQATWPAFLPVVVTGLLMIVASVAGKKTGAHQGAWLAATDTRVKFLSSVINKFLPIKWSNYEDIMAICTLNLRKSEMEKAKSFYMMVALMGAVSSSASFLCILSVLGPYAALAARGQGSVLDPNRLFTIVTTVNLLSAPLNILGQFLPNIFAAYASVKRIESFLLLEDKEEDAVDDKSSEEKPQSSDFSSIKIVDGSFAWTSESEAFLQDVNIELDPGRLHLCIGPVASGKSLLLLSILRETSMRTGQYIAPQCRIAYASQDALIIPGTVRDNITFGLEFQEQRYQNVLAACALIPDLAKMKSSDQTMLGEKGSTLSGGQKQRIALARVVYANAPWTLLDDPLSALDAETEAHIFESLFGNAGLLQHKSVILVTHNVNHLLSADNLLVLSAGHIEYQGVPENYELPYDLMGSPKEGESKNKTSKNATTEHVAEQEVDEAPIQKSSLGWVPYLFYGKMASWPQVALFLALIGLVTVLRVGLQFYLRSWSNSNGTNIGAWIGGFGAITVAQLITTALLLWQLAIVVTGHSGGNVHSAEVNGLFGTEPSYFMTTPVGRIINRFSQDIFLMDFGFPIALLNGIANFAALIGLLITIVVPSPYLLLVFLPLGALYYLVLIFYVRTSKQLQHLEAGSKSPLYTIFSTTMSGIECIRALNVSSHFQNQNDRYLDRSQKPFFFRYGGIRFLRTFLSIVSFFVAVALAALAVGLRHKVDPSFLGLALSSMTNLSQVLTVLLLSLGLIENGSVAVSRIHEIVTLPAESDKAKSAEVPAEWPSQGEITFDNVKLRYKTELPHAIRGVSFQVKPGSKIGICGRSGSGKSSMVLALLRGLDDTLISGHIVIDGVDTCSIPLKSLRQALSLVAQDPFLWHASIRENLDPEGLVEEKDIWAAIERVGMKDAIASLSDKLDTVLEDEGSLSKGQRQLLCLARVLLRKRKIVILDEASSSLDFETDEKMREVIRSELAGSTVLAVAHRITTIIDFDFIIVMEDGLVAESGSPNDLLAIPRGRFASLAASQGLFGRAENDITEQL</sequence>
<feature type="transmembrane region" description="Helical" evidence="10">
    <location>
        <begin position="262"/>
        <end position="282"/>
    </location>
</feature>
<comment type="subcellular location">
    <subcellularLocation>
        <location evidence="1">Membrane</location>
        <topology evidence="1">Multi-pass membrane protein</topology>
    </subcellularLocation>
</comment>
<dbReference type="InterPro" id="IPR050173">
    <property type="entry name" value="ABC_transporter_C-like"/>
</dbReference>
<dbReference type="PROSITE" id="PS50929">
    <property type="entry name" value="ABC_TM1F"/>
    <property type="match status" value="2"/>
</dbReference>
<dbReference type="Pfam" id="PF00664">
    <property type="entry name" value="ABC_membrane"/>
    <property type="match status" value="1"/>
</dbReference>
<evidence type="ECO:0000256" key="9">
    <source>
        <dbReference type="SAM" id="MobiDB-lite"/>
    </source>
</evidence>
<accession>A0AAW0GU08</accession>
<dbReference type="CDD" id="cd18580">
    <property type="entry name" value="ABC_6TM_ABCC_D2"/>
    <property type="match status" value="1"/>
</dbReference>
<dbReference type="SMART" id="SM00382">
    <property type="entry name" value="AAA"/>
    <property type="match status" value="2"/>
</dbReference>
<dbReference type="Proteomes" id="UP001385951">
    <property type="component" value="Unassembled WGS sequence"/>
</dbReference>
<evidence type="ECO:0000256" key="2">
    <source>
        <dbReference type="ARBA" id="ARBA00022448"/>
    </source>
</evidence>
<feature type="transmembrane region" description="Helical" evidence="10">
    <location>
        <begin position="302"/>
        <end position="326"/>
    </location>
</feature>
<evidence type="ECO:0000256" key="8">
    <source>
        <dbReference type="ARBA" id="ARBA00023180"/>
    </source>
</evidence>
<keyword evidence="7 10" id="KW-0472">Membrane</keyword>
<name>A0AAW0GU08_9APHY</name>
<dbReference type="GO" id="GO:0016887">
    <property type="term" value="F:ATP hydrolysis activity"/>
    <property type="evidence" value="ECO:0007669"/>
    <property type="project" value="InterPro"/>
</dbReference>
<feature type="transmembrane region" description="Helical" evidence="10">
    <location>
        <begin position="407"/>
        <end position="425"/>
    </location>
</feature>
<keyword evidence="2" id="KW-0813">Transport</keyword>
<feature type="transmembrane region" description="Helical" evidence="10">
    <location>
        <begin position="526"/>
        <end position="554"/>
    </location>
</feature>
<dbReference type="InterPro" id="IPR056227">
    <property type="entry name" value="TMD0_ABC"/>
</dbReference>
<gene>
    <name evidence="13" type="ORF">QCA50_004540</name>
</gene>
<dbReference type="InterPro" id="IPR044726">
    <property type="entry name" value="ABCC_6TM_D2"/>
</dbReference>
<dbReference type="InterPro" id="IPR027417">
    <property type="entry name" value="P-loop_NTPase"/>
</dbReference>
<dbReference type="InterPro" id="IPR003439">
    <property type="entry name" value="ABC_transporter-like_ATP-bd"/>
</dbReference>
<dbReference type="GO" id="GO:0005524">
    <property type="term" value="F:ATP binding"/>
    <property type="evidence" value="ECO:0007669"/>
    <property type="project" value="UniProtKB-KW"/>
</dbReference>
<dbReference type="InterPro" id="IPR044746">
    <property type="entry name" value="ABCC_6TM_D1"/>
</dbReference>
<dbReference type="Gene3D" id="1.20.1560.10">
    <property type="entry name" value="ABC transporter type 1, transmembrane domain"/>
    <property type="match status" value="2"/>
</dbReference>
<dbReference type="InterPro" id="IPR011527">
    <property type="entry name" value="ABC1_TM_dom"/>
</dbReference>
<feature type="transmembrane region" description="Helical" evidence="10">
    <location>
        <begin position="60"/>
        <end position="82"/>
    </location>
</feature>
<dbReference type="FunFam" id="3.40.50.300:FF:000838">
    <property type="entry name" value="ABC multidrug transporter (Eurofung)"/>
    <property type="match status" value="1"/>
</dbReference>
<evidence type="ECO:0000313" key="13">
    <source>
        <dbReference type="EMBL" id="KAK7692904.1"/>
    </source>
</evidence>
<keyword evidence="8" id="KW-0325">Glycoprotein</keyword>
<feature type="transmembrane region" description="Helical" evidence="10">
    <location>
        <begin position="863"/>
        <end position="883"/>
    </location>
</feature>
<feature type="transmembrane region" description="Helical" evidence="10">
    <location>
        <begin position="895"/>
        <end position="918"/>
    </location>
</feature>
<dbReference type="Pfam" id="PF24357">
    <property type="entry name" value="TMD0_ABC"/>
    <property type="match status" value="1"/>
</dbReference>
<feature type="transmembrane region" description="Helical" evidence="10">
    <location>
        <begin position="381"/>
        <end position="401"/>
    </location>
</feature>
<dbReference type="GO" id="GO:0140359">
    <property type="term" value="F:ABC-type transporter activity"/>
    <property type="evidence" value="ECO:0007669"/>
    <property type="project" value="InterPro"/>
</dbReference>
<feature type="transmembrane region" description="Helical" evidence="10">
    <location>
        <begin position="94"/>
        <end position="117"/>
    </location>
</feature>
<dbReference type="CDD" id="cd03244">
    <property type="entry name" value="ABCC_MRP_domain2"/>
    <property type="match status" value="1"/>
</dbReference>
<keyword evidence="14" id="KW-1185">Reference proteome</keyword>
<dbReference type="Pfam" id="PF00005">
    <property type="entry name" value="ABC_tran"/>
    <property type="match status" value="2"/>
</dbReference>
<dbReference type="CDD" id="cd03250">
    <property type="entry name" value="ABCC_MRP_domain1"/>
    <property type="match status" value="1"/>
</dbReference>
<evidence type="ECO:0000256" key="5">
    <source>
        <dbReference type="ARBA" id="ARBA00022840"/>
    </source>
</evidence>
<evidence type="ECO:0000256" key="7">
    <source>
        <dbReference type="ARBA" id="ARBA00023136"/>
    </source>
</evidence>
<dbReference type="PROSITE" id="PS00211">
    <property type="entry name" value="ABC_TRANSPORTER_1"/>
    <property type="match status" value="2"/>
</dbReference>
<dbReference type="SUPFAM" id="SSF52540">
    <property type="entry name" value="P-loop containing nucleoside triphosphate hydrolases"/>
    <property type="match status" value="2"/>
</dbReference>
<keyword evidence="3 10" id="KW-0812">Transmembrane</keyword>
<feature type="transmembrane region" description="Helical" evidence="10">
    <location>
        <begin position="1086"/>
        <end position="1107"/>
    </location>
</feature>
<feature type="domain" description="ABC transporter" evidence="11">
    <location>
        <begin position="591"/>
        <end position="816"/>
    </location>
</feature>
<evidence type="ECO:0008006" key="15">
    <source>
        <dbReference type="Google" id="ProtNLM"/>
    </source>
</evidence>
<dbReference type="PANTHER" id="PTHR24223">
    <property type="entry name" value="ATP-BINDING CASSETTE SUB-FAMILY C"/>
    <property type="match status" value="1"/>
</dbReference>
<evidence type="ECO:0000313" key="14">
    <source>
        <dbReference type="Proteomes" id="UP001385951"/>
    </source>
</evidence>
<protein>
    <recommendedName>
        <fullName evidence="15">P-loop containing nucleoside triphosphate hydrolase protein</fullName>
    </recommendedName>
</protein>
<feature type="domain" description="ABC transmembrane type-1" evidence="12">
    <location>
        <begin position="864"/>
        <end position="1140"/>
    </location>
</feature>
<feature type="domain" description="ABC transmembrane type-1" evidence="12">
    <location>
        <begin position="274"/>
        <end position="552"/>
    </location>
</feature>
<evidence type="ECO:0000259" key="12">
    <source>
        <dbReference type="PROSITE" id="PS50929"/>
    </source>
</evidence>
<evidence type="ECO:0000256" key="6">
    <source>
        <dbReference type="ARBA" id="ARBA00022989"/>
    </source>
</evidence>